<keyword evidence="2 7" id="KW-0813">Transport</keyword>
<dbReference type="InterPro" id="IPR023996">
    <property type="entry name" value="TonB-dep_OMP_SusC/RagA"/>
</dbReference>
<keyword evidence="4 7" id="KW-0812">Transmembrane</keyword>
<keyword evidence="5 7" id="KW-0472">Membrane</keyword>
<dbReference type="Gene3D" id="2.170.130.10">
    <property type="entry name" value="TonB-dependent receptor, plug domain"/>
    <property type="match status" value="1"/>
</dbReference>
<proteinExistence type="inferred from homology"/>
<dbReference type="Pfam" id="PF07660">
    <property type="entry name" value="STN"/>
    <property type="match status" value="1"/>
</dbReference>
<dbReference type="Gene3D" id="3.55.50.30">
    <property type="match status" value="1"/>
</dbReference>
<evidence type="ECO:0000256" key="5">
    <source>
        <dbReference type="ARBA" id="ARBA00023136"/>
    </source>
</evidence>
<keyword evidence="3 7" id="KW-1134">Transmembrane beta strand</keyword>
<comment type="similarity">
    <text evidence="7">Belongs to the TonB-dependent receptor family.</text>
</comment>
<sequence>MRDSLFWRKLSKLVLIMKFTTLLMLLFAVQLSANVYSQQTRLKVDFNQATLKEVIEKIETQTNLTFFYSSDVLNINQTVTLTSKSMSLEDVLLLISSQTGLSLTVDQDHILVKKEEAGKSMMVQQVGKVSGQVTDASGQPLPGVTIVIEGTTKGAITDTEGNFSLNDVPSKAHLLFSFVGMESQRVAVSGKTSINVVLEEEAIGIEEVIAVGYGTMKKSDLTGSVASIKADDIKVTPSGSVEKLLQGKIAGVQIINPSDDNPQGGATVRVRGASSINGSKAPLVVVDGFPMGDAGSLNMINPNNIASIEVLKDASATAIYGSKGANGVILVSTKRGRVGGTNVFFNTKTSISQFSDELDYWKDPVKMAKLENEAFINQGLEPLYRGARNTLGIYYPSVEQLESGAWPYYTDWTDYVFRTPLNQEYNVGVESSNDKTSFFLNVGYYQGEGMQVKDDYNKFSADVVVEHQLLDNLKVQTKFGMVSGNRNRNGGLNYGRNPIFPVYTGDGSYFKSYSKDYGNVVALLNERTSYNKTKEQFAQLKFDWEISRKFRHTTQLNYRHVSYMATSFYPIIYTEEGDQNHGRGTLTMTTNDAVVGDTYLTYEEAIGKHNFSVMAGVSYENDTYRSSFLESREFTNDILREENLSAGSIKYLGNGYGSPKLLSGINRINYSYNNKYLFTFTSRLDGSSKFGENHRWAYFPSGAFSWRASEEDMIKALGVFDNLKFRASYGISGNQGIPSGLTYERFGESYYYTDGEEKIINGIGYIASRGRFAEWGGIANKSLGWEQTAQANLGVDMSFFNQRLNVVMDVYSKKTTDLLRKKFLPPNTGFDEIWINDGEVQNKGIELSLSGDIIRGKDFNFSADLIFYKNKNKVVNIGTKEGAGYNVDEYGNQYTFYGSRRVLGTDQVVNVLAIGKPINVFYGYKVDGIIQDGTKESELLQPGEYNYVDLNNDGEITSADRTIIGDPNPDFTGSVNLNLSHKSGLSLSMMFYGVYGNDIFSLRKLTTPRLVEGRWTPTNPNNDRPSLRSGRQYKISDWFVEDGSFLRLQNVTLGYDFKRNFLGFFKEAKIYTNATNLFTISNTSEYDPEVGENGIGGNPYPRVSAFTLGINAKF</sequence>
<dbReference type="EMBL" id="FONW01000002">
    <property type="protein sequence ID" value="SFF12275.1"/>
    <property type="molecule type" value="Genomic_DNA"/>
</dbReference>
<dbReference type="SUPFAM" id="SSF56935">
    <property type="entry name" value="Porins"/>
    <property type="match status" value="1"/>
</dbReference>
<evidence type="ECO:0000256" key="2">
    <source>
        <dbReference type="ARBA" id="ARBA00022448"/>
    </source>
</evidence>
<evidence type="ECO:0000256" key="4">
    <source>
        <dbReference type="ARBA" id="ARBA00022692"/>
    </source>
</evidence>
<name>A0A1I2G3S1_9BACT</name>
<dbReference type="InterPro" id="IPR036942">
    <property type="entry name" value="Beta-barrel_TonB_sf"/>
</dbReference>
<dbReference type="AlphaFoldDB" id="A0A1I2G3S1"/>
<dbReference type="GO" id="GO:0009279">
    <property type="term" value="C:cell outer membrane"/>
    <property type="evidence" value="ECO:0007669"/>
    <property type="project" value="UniProtKB-SubCell"/>
</dbReference>
<dbReference type="Proteomes" id="UP000198964">
    <property type="component" value="Unassembled WGS sequence"/>
</dbReference>
<dbReference type="InterPro" id="IPR023997">
    <property type="entry name" value="TonB-dep_OMP_SusC/RagA_CS"/>
</dbReference>
<keyword evidence="6 7" id="KW-0998">Cell outer membrane</keyword>
<dbReference type="Pfam" id="PF13715">
    <property type="entry name" value="CarbopepD_reg_2"/>
    <property type="match status" value="1"/>
</dbReference>
<reference evidence="9 10" key="1">
    <citation type="submission" date="2016-10" db="EMBL/GenBank/DDBJ databases">
        <authorList>
            <person name="de Groot N.N."/>
        </authorList>
    </citation>
    <scope>NUCLEOTIDE SEQUENCE [LARGE SCALE GENOMIC DNA]</scope>
    <source>
        <strain evidence="9 10">CGMCC 1.9156</strain>
    </source>
</reference>
<accession>A0A1I2G3S1</accession>
<dbReference type="InterPro" id="IPR037066">
    <property type="entry name" value="Plug_dom_sf"/>
</dbReference>
<protein>
    <submittedName>
        <fullName evidence="9">TonB-linked outer membrane protein, SusC/RagA family</fullName>
    </submittedName>
</protein>
<evidence type="ECO:0000256" key="7">
    <source>
        <dbReference type="PROSITE-ProRule" id="PRU01360"/>
    </source>
</evidence>
<dbReference type="Pfam" id="PF07715">
    <property type="entry name" value="Plug"/>
    <property type="match status" value="1"/>
</dbReference>
<dbReference type="NCBIfam" id="TIGR04056">
    <property type="entry name" value="OMP_RagA_SusC"/>
    <property type="match status" value="1"/>
</dbReference>
<dbReference type="FunFam" id="2.60.40.1120:FF:000003">
    <property type="entry name" value="Outer membrane protein Omp121"/>
    <property type="match status" value="1"/>
</dbReference>
<organism evidence="9 10">
    <name type="scientific">Sunxiuqinia elliptica</name>
    <dbReference type="NCBI Taxonomy" id="655355"/>
    <lineage>
        <taxon>Bacteria</taxon>
        <taxon>Pseudomonadati</taxon>
        <taxon>Bacteroidota</taxon>
        <taxon>Bacteroidia</taxon>
        <taxon>Marinilabiliales</taxon>
        <taxon>Prolixibacteraceae</taxon>
        <taxon>Sunxiuqinia</taxon>
    </lineage>
</organism>
<dbReference type="PROSITE" id="PS52016">
    <property type="entry name" value="TONB_DEPENDENT_REC_3"/>
    <property type="match status" value="1"/>
</dbReference>
<dbReference type="InterPro" id="IPR012910">
    <property type="entry name" value="Plug_dom"/>
</dbReference>
<keyword evidence="10" id="KW-1185">Reference proteome</keyword>
<evidence type="ECO:0000259" key="8">
    <source>
        <dbReference type="SMART" id="SM00965"/>
    </source>
</evidence>
<dbReference type="InterPro" id="IPR008969">
    <property type="entry name" value="CarboxyPept-like_regulatory"/>
</dbReference>
<dbReference type="InterPro" id="IPR039426">
    <property type="entry name" value="TonB-dep_rcpt-like"/>
</dbReference>
<evidence type="ECO:0000313" key="9">
    <source>
        <dbReference type="EMBL" id="SFF12275.1"/>
    </source>
</evidence>
<dbReference type="SMART" id="SM00965">
    <property type="entry name" value="STN"/>
    <property type="match status" value="1"/>
</dbReference>
<gene>
    <name evidence="9" type="ORF">SAMN05216283_102738</name>
</gene>
<comment type="subcellular location">
    <subcellularLocation>
        <location evidence="1 7">Cell outer membrane</location>
        <topology evidence="1 7">Multi-pass membrane protein</topology>
    </subcellularLocation>
</comment>
<evidence type="ECO:0000256" key="1">
    <source>
        <dbReference type="ARBA" id="ARBA00004571"/>
    </source>
</evidence>
<dbReference type="STRING" id="655355.SAMN05216283_102738"/>
<evidence type="ECO:0000256" key="3">
    <source>
        <dbReference type="ARBA" id="ARBA00022452"/>
    </source>
</evidence>
<evidence type="ECO:0000256" key="6">
    <source>
        <dbReference type="ARBA" id="ARBA00023237"/>
    </source>
</evidence>
<feature type="domain" description="Secretin/TonB short N-terminal" evidence="8">
    <location>
        <begin position="64"/>
        <end position="115"/>
    </location>
</feature>
<dbReference type="SUPFAM" id="SSF49464">
    <property type="entry name" value="Carboxypeptidase regulatory domain-like"/>
    <property type="match status" value="1"/>
</dbReference>
<dbReference type="InterPro" id="IPR011662">
    <property type="entry name" value="Secretin/TonB_short_N"/>
</dbReference>
<dbReference type="NCBIfam" id="TIGR04057">
    <property type="entry name" value="SusC_RagA_signa"/>
    <property type="match status" value="1"/>
</dbReference>
<evidence type="ECO:0000313" key="10">
    <source>
        <dbReference type="Proteomes" id="UP000198964"/>
    </source>
</evidence>
<dbReference type="Gene3D" id="2.60.40.1120">
    <property type="entry name" value="Carboxypeptidase-like, regulatory domain"/>
    <property type="match status" value="1"/>
</dbReference>
<dbReference type="Gene3D" id="2.40.170.20">
    <property type="entry name" value="TonB-dependent receptor, beta-barrel domain"/>
    <property type="match status" value="1"/>
</dbReference>